<sequence length="324" mass="35684">MTRPPRCQFLELPTELRLLIYSYAIHDTDAITISAGQLVGPYPDITHRLYGDKRSPLPGLPSNHEAVIRTHYDASLLSIARPPTIDVSRAADETAPATPAALLLLNRQIHNEASAHLDLHRNRNVSLYVSFPLGLHVFRTVCPQLLRHARSIHICGAYASKSEPRTKPSNAYVVPSATKNGFASAAAPSTGSIIDSSNALAALVRSVLGRDPTILLRKFELRIYYPGGENYQSVWADDNSPIVVALRNICGGIIDIECWRGQKGTGVYLTARPNRSRIIGTVWRRLEEGRPTRPEVGSFAVDEKWPHWEEEYVPSKANGGGIGQ</sequence>
<dbReference type="Proteomes" id="UP000308768">
    <property type="component" value="Unassembled WGS sequence"/>
</dbReference>
<proteinExistence type="predicted"/>
<organism evidence="1 2">
    <name type="scientific">Cryomyces minteri</name>
    <dbReference type="NCBI Taxonomy" id="331657"/>
    <lineage>
        <taxon>Eukaryota</taxon>
        <taxon>Fungi</taxon>
        <taxon>Dikarya</taxon>
        <taxon>Ascomycota</taxon>
        <taxon>Pezizomycotina</taxon>
        <taxon>Dothideomycetes</taxon>
        <taxon>Dothideomycetes incertae sedis</taxon>
        <taxon>Cryomyces</taxon>
    </lineage>
</organism>
<evidence type="ECO:0000313" key="2">
    <source>
        <dbReference type="Proteomes" id="UP000308768"/>
    </source>
</evidence>
<dbReference type="AlphaFoldDB" id="A0A4U0WFZ4"/>
<dbReference type="OrthoDB" id="3899662at2759"/>
<accession>A0A4U0WFZ4</accession>
<evidence type="ECO:0000313" key="1">
    <source>
        <dbReference type="EMBL" id="TKA61641.1"/>
    </source>
</evidence>
<protein>
    <submittedName>
        <fullName evidence="1">Uncharacterized protein</fullName>
    </submittedName>
</protein>
<dbReference type="EMBL" id="NAJN01001703">
    <property type="protein sequence ID" value="TKA61641.1"/>
    <property type="molecule type" value="Genomic_DNA"/>
</dbReference>
<name>A0A4U0WFZ4_9PEZI</name>
<gene>
    <name evidence="1" type="ORF">B0A49_11140</name>
</gene>
<keyword evidence="2" id="KW-1185">Reference proteome</keyword>
<comment type="caution">
    <text evidence="1">The sequence shown here is derived from an EMBL/GenBank/DDBJ whole genome shotgun (WGS) entry which is preliminary data.</text>
</comment>
<reference evidence="1 2" key="1">
    <citation type="submission" date="2017-03" db="EMBL/GenBank/DDBJ databases">
        <title>Genomes of endolithic fungi from Antarctica.</title>
        <authorList>
            <person name="Coleine C."/>
            <person name="Masonjones S."/>
            <person name="Stajich J.E."/>
        </authorList>
    </citation>
    <scope>NUCLEOTIDE SEQUENCE [LARGE SCALE GENOMIC DNA]</scope>
    <source>
        <strain evidence="1 2">CCFEE 5187</strain>
    </source>
</reference>